<evidence type="ECO:0000313" key="1">
    <source>
        <dbReference type="EMBL" id="KGN50648.1"/>
    </source>
</evidence>
<reference evidence="1 2" key="1">
    <citation type="journal article" date="2009" name="Nat. Genet.">
        <title>The genome of the cucumber, Cucumis sativus L.</title>
        <authorList>
            <person name="Huang S."/>
            <person name="Li R."/>
            <person name="Zhang Z."/>
            <person name="Li L."/>
            <person name="Gu X."/>
            <person name="Fan W."/>
            <person name="Lucas W.J."/>
            <person name="Wang X."/>
            <person name="Xie B."/>
            <person name="Ni P."/>
            <person name="Ren Y."/>
            <person name="Zhu H."/>
            <person name="Li J."/>
            <person name="Lin K."/>
            <person name="Jin W."/>
            <person name="Fei Z."/>
            <person name="Li G."/>
            <person name="Staub J."/>
            <person name="Kilian A."/>
            <person name="van der Vossen E.A."/>
            <person name="Wu Y."/>
            <person name="Guo J."/>
            <person name="He J."/>
            <person name="Jia Z."/>
            <person name="Ren Y."/>
            <person name="Tian G."/>
            <person name="Lu Y."/>
            <person name="Ruan J."/>
            <person name="Qian W."/>
            <person name="Wang M."/>
            <person name="Huang Q."/>
            <person name="Li B."/>
            <person name="Xuan Z."/>
            <person name="Cao J."/>
            <person name="Asan"/>
            <person name="Wu Z."/>
            <person name="Zhang J."/>
            <person name="Cai Q."/>
            <person name="Bai Y."/>
            <person name="Zhao B."/>
            <person name="Han Y."/>
            <person name="Li Y."/>
            <person name="Li X."/>
            <person name="Wang S."/>
            <person name="Shi Q."/>
            <person name="Liu S."/>
            <person name="Cho W.K."/>
            <person name="Kim J.Y."/>
            <person name="Xu Y."/>
            <person name="Heller-Uszynska K."/>
            <person name="Miao H."/>
            <person name="Cheng Z."/>
            <person name="Zhang S."/>
            <person name="Wu J."/>
            <person name="Yang Y."/>
            <person name="Kang H."/>
            <person name="Li M."/>
            <person name="Liang H."/>
            <person name="Ren X."/>
            <person name="Shi Z."/>
            <person name="Wen M."/>
            <person name="Jian M."/>
            <person name="Yang H."/>
            <person name="Zhang G."/>
            <person name="Yang Z."/>
            <person name="Chen R."/>
            <person name="Liu S."/>
            <person name="Li J."/>
            <person name="Ma L."/>
            <person name="Liu H."/>
            <person name="Zhou Y."/>
            <person name="Zhao J."/>
            <person name="Fang X."/>
            <person name="Li G."/>
            <person name="Fang L."/>
            <person name="Li Y."/>
            <person name="Liu D."/>
            <person name="Zheng H."/>
            <person name="Zhang Y."/>
            <person name="Qin N."/>
            <person name="Li Z."/>
            <person name="Yang G."/>
            <person name="Yang S."/>
            <person name="Bolund L."/>
            <person name="Kristiansen K."/>
            <person name="Zheng H."/>
            <person name="Li S."/>
            <person name="Zhang X."/>
            <person name="Yang H."/>
            <person name="Wang J."/>
            <person name="Sun R."/>
            <person name="Zhang B."/>
            <person name="Jiang S."/>
            <person name="Wang J."/>
            <person name="Du Y."/>
            <person name="Li S."/>
        </authorList>
    </citation>
    <scope>NUCLEOTIDE SEQUENCE [LARGE SCALE GENOMIC DNA]</scope>
    <source>
        <strain evidence="2">cv. 9930</strain>
    </source>
</reference>
<dbReference type="Gramene" id="KGN50648">
    <property type="protein sequence ID" value="KGN50648"/>
    <property type="gene ID" value="Csa_5G201330"/>
</dbReference>
<dbReference type="AlphaFoldDB" id="A0A0A0KM31"/>
<protein>
    <submittedName>
        <fullName evidence="1">Uncharacterized protein</fullName>
    </submittedName>
</protein>
<dbReference type="EMBL" id="CM002926">
    <property type="protein sequence ID" value="KGN50648.1"/>
    <property type="molecule type" value="Genomic_DNA"/>
</dbReference>
<proteinExistence type="predicted"/>
<name>A0A0A0KM31_CUCSA</name>
<reference evidence="1 2" key="2">
    <citation type="journal article" date="2009" name="PLoS ONE">
        <title>An integrated genetic and cytogenetic map of the cucumber genome.</title>
        <authorList>
            <person name="Ren Y."/>
            <person name="Zhang Z."/>
            <person name="Liu J."/>
            <person name="Staub J.E."/>
            <person name="Han Y."/>
            <person name="Cheng Z."/>
            <person name="Li X."/>
            <person name="Lu J."/>
            <person name="Miao H."/>
            <person name="Kang H."/>
            <person name="Xie B."/>
            <person name="Gu X."/>
            <person name="Wang X."/>
            <person name="Du Y."/>
            <person name="Jin W."/>
            <person name="Huang S."/>
        </authorList>
    </citation>
    <scope>NUCLEOTIDE SEQUENCE [LARGE SCALE GENOMIC DNA]</scope>
    <source>
        <strain evidence="2">cv. 9930</strain>
    </source>
</reference>
<organism evidence="1 2">
    <name type="scientific">Cucumis sativus</name>
    <name type="common">Cucumber</name>
    <dbReference type="NCBI Taxonomy" id="3659"/>
    <lineage>
        <taxon>Eukaryota</taxon>
        <taxon>Viridiplantae</taxon>
        <taxon>Streptophyta</taxon>
        <taxon>Embryophyta</taxon>
        <taxon>Tracheophyta</taxon>
        <taxon>Spermatophyta</taxon>
        <taxon>Magnoliopsida</taxon>
        <taxon>eudicotyledons</taxon>
        <taxon>Gunneridae</taxon>
        <taxon>Pentapetalae</taxon>
        <taxon>rosids</taxon>
        <taxon>fabids</taxon>
        <taxon>Cucurbitales</taxon>
        <taxon>Cucurbitaceae</taxon>
        <taxon>Benincaseae</taxon>
        <taxon>Cucumis</taxon>
    </lineage>
</organism>
<reference evidence="1 2" key="3">
    <citation type="journal article" date="2010" name="BMC Genomics">
        <title>Transcriptome sequencing and comparative analysis of cucumber flowers with different sex types.</title>
        <authorList>
            <person name="Guo S."/>
            <person name="Zheng Y."/>
            <person name="Joung J.G."/>
            <person name="Liu S."/>
            <person name="Zhang Z."/>
            <person name="Crasta O.R."/>
            <person name="Sobral B.W."/>
            <person name="Xu Y."/>
            <person name="Huang S."/>
            <person name="Fei Z."/>
        </authorList>
    </citation>
    <scope>NUCLEOTIDE SEQUENCE [LARGE SCALE GENOMIC DNA]</scope>
    <source>
        <strain evidence="2">cv. 9930</strain>
    </source>
</reference>
<reference evidence="1 2" key="4">
    <citation type="journal article" date="2011" name="BMC Genomics">
        <title>RNA-Seq improves annotation of protein-coding genes in the cucumber genome.</title>
        <authorList>
            <person name="Li Z."/>
            <person name="Zhang Z."/>
            <person name="Yan P."/>
            <person name="Huang S."/>
            <person name="Fei Z."/>
            <person name="Lin K."/>
        </authorList>
    </citation>
    <scope>NUCLEOTIDE SEQUENCE [LARGE SCALE GENOMIC DNA]</scope>
    <source>
        <strain evidence="2">cv. 9930</strain>
    </source>
</reference>
<sequence length="73" mass="8039">MGFKAQNQVIMGMIEQSDRRNDVQFRSTLKGLHATICSIIPVPKVPPEIATPLTQNYTAVRSEAESSRPPSQA</sequence>
<evidence type="ECO:0000313" key="2">
    <source>
        <dbReference type="Proteomes" id="UP000029981"/>
    </source>
</evidence>
<accession>A0A0A0KM31</accession>
<keyword evidence="2" id="KW-1185">Reference proteome</keyword>
<dbReference type="Proteomes" id="UP000029981">
    <property type="component" value="Chromosome 5"/>
</dbReference>
<gene>
    <name evidence="1" type="ORF">Csa_5G201330</name>
</gene>